<reference evidence="2" key="1">
    <citation type="journal article" date="2013" name="Genetics">
        <title>The draft genome and transcriptome of Panagrellus redivivus are shaped by the harsh demands of a free-living lifestyle.</title>
        <authorList>
            <person name="Srinivasan J."/>
            <person name="Dillman A.R."/>
            <person name="Macchietto M.G."/>
            <person name="Heikkinen L."/>
            <person name="Lakso M."/>
            <person name="Fracchia K.M."/>
            <person name="Antoshechkin I."/>
            <person name="Mortazavi A."/>
            <person name="Wong G."/>
            <person name="Sternberg P.W."/>
        </authorList>
    </citation>
    <scope>NUCLEOTIDE SEQUENCE [LARGE SCALE GENOMIC DNA]</scope>
    <source>
        <strain evidence="2">MT8872</strain>
    </source>
</reference>
<dbReference type="Proteomes" id="UP000492821">
    <property type="component" value="Unassembled WGS sequence"/>
</dbReference>
<evidence type="ECO:0000313" key="2">
    <source>
        <dbReference type="Proteomes" id="UP000492821"/>
    </source>
</evidence>
<dbReference type="AlphaFoldDB" id="A0A7E4VSE9"/>
<protein>
    <submittedName>
        <fullName evidence="3">Mcl1_mid domain-containing protein</fullName>
    </submittedName>
</protein>
<feature type="region of interest" description="Disordered" evidence="1">
    <location>
        <begin position="469"/>
        <end position="497"/>
    </location>
</feature>
<accession>A0A7E4VSE9</accession>
<name>A0A7E4VSE9_PANRE</name>
<dbReference type="InterPro" id="IPR015943">
    <property type="entry name" value="WD40/YVTN_repeat-like_dom_sf"/>
</dbReference>
<evidence type="ECO:0000256" key="1">
    <source>
        <dbReference type="SAM" id="MobiDB-lite"/>
    </source>
</evidence>
<proteinExistence type="predicted"/>
<sequence length="696" mass="78640">METDYSLQFRFIREHHAPFFHYGDRPKTTRLAISSTYGIVAISDTEGQLDSGFTDVLEKRQYKNPEVGRMWQEERDYDYDTKKSLPKPGCNSDGRVIAIDATTEKGSFIYLYDAAVLAPNLNIVAYAVNKIKLADPMPVEPVQKKSPKKSRWDSRSDSSRSEYYREPELKTKITTLEWNPIISHMFAAATDETLFIILFDLEDALNHRILAKTDTTAPITALSWNPVGTQLTVGDAEGRIYQFNPQLKLIRTVNPPDLIPSVFAEKFVCSGLCWVSKTERIVVFSSETSDKLHLTKLTVKPNKPPKWTIWDVLPAAESTEYGKTFTFLPVFKWNTVLMSSSCLSEVYTFGVVNNVWKPLKLDDRFTIKTPLYKGQKTFITSMSINYSSQKSVNIGSEFPNMPPQPVVYLTTTHDKVLVYHLVSLDANRPILFKPAQMIDKDNIKNGPASRESYAFYTDSDSDVQETNYFSERDSLDDSYSDDGDDDNDMYGNNYISDDGRDAYRNDYGFNNRKAKTRGPSVCTRKKGISTGIDTRNGEVQANLDDDDDDTSDEATILKLQEEIARLQESILQTNNQRAKSTCIRLRNMGKLSAAGVLEVYAAENERFHRIIDIGNRWTAMYRGDAKLVAEMKRLNCELSADEFVAAVLSTLDKPQSKKFSLDPGNSLEVEANALSEAEKTVLEVVCSAMTCKFVTV</sequence>
<evidence type="ECO:0000313" key="3">
    <source>
        <dbReference type="WBParaSite" id="Pan_g2491.t1"/>
    </source>
</evidence>
<keyword evidence="2" id="KW-1185">Reference proteome</keyword>
<reference evidence="3" key="2">
    <citation type="submission" date="2020-10" db="UniProtKB">
        <authorList>
            <consortium name="WormBaseParasite"/>
        </authorList>
    </citation>
    <scope>IDENTIFICATION</scope>
</reference>
<dbReference type="WBParaSite" id="Pan_g2491.t1">
    <property type="protein sequence ID" value="Pan_g2491.t1"/>
    <property type="gene ID" value="Pan_g2491"/>
</dbReference>
<organism evidence="2 3">
    <name type="scientific">Panagrellus redivivus</name>
    <name type="common">Microworm</name>
    <dbReference type="NCBI Taxonomy" id="6233"/>
    <lineage>
        <taxon>Eukaryota</taxon>
        <taxon>Metazoa</taxon>
        <taxon>Ecdysozoa</taxon>
        <taxon>Nematoda</taxon>
        <taxon>Chromadorea</taxon>
        <taxon>Rhabditida</taxon>
        <taxon>Tylenchina</taxon>
        <taxon>Panagrolaimomorpha</taxon>
        <taxon>Panagrolaimoidea</taxon>
        <taxon>Panagrolaimidae</taxon>
        <taxon>Panagrellus</taxon>
    </lineage>
</organism>
<feature type="compositionally biased region" description="Acidic residues" evidence="1">
    <location>
        <begin position="476"/>
        <end position="488"/>
    </location>
</feature>
<feature type="compositionally biased region" description="Basic and acidic residues" evidence="1">
    <location>
        <begin position="150"/>
        <end position="164"/>
    </location>
</feature>
<feature type="region of interest" description="Disordered" evidence="1">
    <location>
        <begin position="140"/>
        <end position="164"/>
    </location>
</feature>
<dbReference type="Gene3D" id="2.130.10.10">
    <property type="entry name" value="YVTN repeat-like/Quinoprotein amine dehydrogenase"/>
    <property type="match status" value="1"/>
</dbReference>
<dbReference type="SUPFAM" id="SSF117289">
    <property type="entry name" value="Nucleoporin domain"/>
    <property type="match status" value="1"/>
</dbReference>